<dbReference type="EMBL" id="JOJP01000001">
    <property type="protein sequence ID" value="KEI70040.1"/>
    <property type="molecule type" value="Genomic_DNA"/>
</dbReference>
<dbReference type="Proteomes" id="UP000027997">
    <property type="component" value="Unassembled WGS sequence"/>
</dbReference>
<evidence type="ECO:0000313" key="2">
    <source>
        <dbReference type="Proteomes" id="UP000027997"/>
    </source>
</evidence>
<protein>
    <submittedName>
        <fullName evidence="1">Uncharacterized protein</fullName>
    </submittedName>
</protein>
<dbReference type="AlphaFoldDB" id="A0A081K7B4"/>
<gene>
    <name evidence="1" type="ORF">GV64_04125</name>
</gene>
<dbReference type="STRING" id="305900.GV64_04125"/>
<reference evidence="1 2" key="1">
    <citation type="submission" date="2014-06" db="EMBL/GenBank/DDBJ databases">
        <title>Whole Genome Sequences of Three Symbiotic Endozoicomonas Bacteria.</title>
        <authorList>
            <person name="Neave M.J."/>
            <person name="Apprill A."/>
            <person name="Voolstra C.R."/>
        </authorList>
    </citation>
    <scope>NUCLEOTIDE SEQUENCE [LARGE SCALE GENOMIC DNA]</scope>
    <source>
        <strain evidence="1 2">DSM 22380</strain>
    </source>
</reference>
<proteinExistence type="predicted"/>
<accession>A0A081K7B4</accession>
<keyword evidence="2" id="KW-1185">Reference proteome</keyword>
<sequence>MRKYEYDPKALGNYSPVTTSSPLYPLHPCSRAFTGYQPSLDIKKGYQQVALKISFQSARQAN</sequence>
<name>A0A081K7B4_9GAMM</name>
<evidence type="ECO:0000313" key="1">
    <source>
        <dbReference type="EMBL" id="KEI70040.1"/>
    </source>
</evidence>
<organism evidence="1 2">
    <name type="scientific">Endozoicomonas elysicola</name>
    <dbReference type="NCBI Taxonomy" id="305900"/>
    <lineage>
        <taxon>Bacteria</taxon>
        <taxon>Pseudomonadati</taxon>
        <taxon>Pseudomonadota</taxon>
        <taxon>Gammaproteobacteria</taxon>
        <taxon>Oceanospirillales</taxon>
        <taxon>Endozoicomonadaceae</taxon>
        <taxon>Endozoicomonas</taxon>
    </lineage>
</organism>
<comment type="caution">
    <text evidence="1">The sequence shown here is derived from an EMBL/GenBank/DDBJ whole genome shotgun (WGS) entry which is preliminary data.</text>
</comment>